<dbReference type="Gene3D" id="2.130.10.10">
    <property type="entry name" value="YVTN repeat-like/Quinoprotein amine dehydrogenase"/>
    <property type="match status" value="7"/>
</dbReference>
<feature type="domain" description="WDR36/Utp21 N-terminal" evidence="5">
    <location>
        <begin position="902"/>
        <end position="1038"/>
    </location>
</feature>
<feature type="repeat" description="WD" evidence="3">
    <location>
        <begin position="1014"/>
        <end position="1048"/>
    </location>
</feature>
<dbReference type="PROSITE" id="PS00678">
    <property type="entry name" value="WD_REPEATS_1"/>
    <property type="match status" value="12"/>
</dbReference>
<dbReference type="SMART" id="SM00320">
    <property type="entry name" value="WD40"/>
    <property type="match status" value="14"/>
</dbReference>
<evidence type="ECO:0000313" key="6">
    <source>
        <dbReference type="EMBL" id="MBC1192276.1"/>
    </source>
</evidence>
<feature type="repeat" description="WD" evidence="3">
    <location>
        <begin position="1134"/>
        <end position="1175"/>
    </location>
</feature>
<feature type="domain" description="Novel STAND NTPase 1" evidence="4">
    <location>
        <begin position="58"/>
        <end position="443"/>
    </location>
</feature>
<evidence type="ECO:0000259" key="4">
    <source>
        <dbReference type="Pfam" id="PF20703"/>
    </source>
</evidence>
<dbReference type="PROSITE" id="PS50294">
    <property type="entry name" value="WD_REPEATS_REGION"/>
    <property type="match status" value="14"/>
</dbReference>
<dbReference type="InterPro" id="IPR001680">
    <property type="entry name" value="WD40_rpt"/>
</dbReference>
<dbReference type="EMBL" id="JACEGB010000302">
    <property type="protein sequence ID" value="MBC1192276.1"/>
    <property type="molecule type" value="Genomic_DNA"/>
</dbReference>
<dbReference type="Pfam" id="PF20703">
    <property type="entry name" value="nSTAND1"/>
    <property type="match status" value="1"/>
</dbReference>
<feature type="repeat" description="WD" evidence="3">
    <location>
        <begin position="1049"/>
        <end position="1090"/>
    </location>
</feature>
<feature type="repeat" description="WD" evidence="3">
    <location>
        <begin position="881"/>
        <end position="923"/>
    </location>
</feature>
<dbReference type="FunFam" id="2.130.10.10:FF:000228">
    <property type="entry name" value="COMPASS-like H3K4 histone methylase component WDR5A"/>
    <property type="match status" value="1"/>
</dbReference>
<evidence type="ECO:0000313" key="7">
    <source>
        <dbReference type="Proteomes" id="UP000551499"/>
    </source>
</evidence>
<evidence type="ECO:0000256" key="2">
    <source>
        <dbReference type="ARBA" id="ARBA00022737"/>
    </source>
</evidence>
<dbReference type="InterPro" id="IPR015943">
    <property type="entry name" value="WD40/YVTN_repeat-like_dom_sf"/>
</dbReference>
<dbReference type="CDD" id="cd00200">
    <property type="entry name" value="WD40"/>
    <property type="match status" value="2"/>
</dbReference>
<feature type="repeat" description="WD" evidence="3">
    <location>
        <begin position="841"/>
        <end position="876"/>
    </location>
</feature>
<evidence type="ECO:0000256" key="1">
    <source>
        <dbReference type="ARBA" id="ARBA00022574"/>
    </source>
</evidence>
<feature type="repeat" description="WD" evidence="3">
    <location>
        <begin position="799"/>
        <end position="840"/>
    </location>
</feature>
<feature type="repeat" description="WD" evidence="3">
    <location>
        <begin position="966"/>
        <end position="1007"/>
    </location>
</feature>
<dbReference type="Proteomes" id="UP000551499">
    <property type="component" value="Unassembled WGS sequence"/>
</dbReference>
<dbReference type="PRINTS" id="PR00320">
    <property type="entry name" value="GPROTEINBRPT"/>
</dbReference>
<dbReference type="Gene3D" id="3.40.50.300">
    <property type="entry name" value="P-loop containing nucleotide triphosphate hydrolases"/>
    <property type="match status" value="1"/>
</dbReference>
<keyword evidence="2" id="KW-0677">Repeat</keyword>
<proteinExistence type="predicted"/>
<gene>
    <name evidence="6" type="ORF">H0902_16245</name>
</gene>
<name>A0A841UW37_MICAE</name>
<feature type="repeat" description="WD" evidence="3">
    <location>
        <begin position="630"/>
        <end position="671"/>
    </location>
</feature>
<feature type="repeat" description="WD" evidence="3">
    <location>
        <begin position="1091"/>
        <end position="1133"/>
    </location>
</feature>
<reference evidence="6 7" key="1">
    <citation type="submission" date="2020-07" db="EMBL/GenBank/DDBJ databases">
        <title>Genomes of two Microcystis aeruginosa (Cyanobacteria) strains from Florida (USA) with disparate toxicogenic potential.</title>
        <authorList>
            <person name="Lefler F.W."/>
            <person name="Barbosa M."/>
            <person name="Berthold D.E."/>
            <person name="Laughinghouse H.D. IV."/>
        </authorList>
    </citation>
    <scope>NUCLEOTIDE SEQUENCE [LARGE SCALE GENOMIC DNA]</scope>
    <source>
        <strain evidence="6 7">BLCCF108</strain>
    </source>
</reference>
<dbReference type="InterPro" id="IPR020472">
    <property type="entry name" value="WD40_PAC1"/>
</dbReference>
<dbReference type="InterPro" id="IPR036322">
    <property type="entry name" value="WD40_repeat_dom_sf"/>
</dbReference>
<comment type="caution">
    <text evidence="6">The sequence shown here is derived from an EMBL/GenBank/DDBJ whole genome shotgun (WGS) entry which is preliminary data.</text>
</comment>
<organism evidence="6 7">
    <name type="scientific">Microcystis aeruginosa BLCC-F108</name>
    <dbReference type="NCBI Taxonomy" id="2755317"/>
    <lineage>
        <taxon>Bacteria</taxon>
        <taxon>Bacillati</taxon>
        <taxon>Cyanobacteriota</taxon>
        <taxon>Cyanophyceae</taxon>
        <taxon>Oscillatoriophycideae</taxon>
        <taxon>Chroococcales</taxon>
        <taxon>Microcystaceae</taxon>
        <taxon>Microcystis</taxon>
    </lineage>
</organism>
<dbReference type="AlphaFoldDB" id="A0A841UW37"/>
<dbReference type="SMART" id="SM00564">
    <property type="entry name" value="PQQ"/>
    <property type="match status" value="9"/>
</dbReference>
<accession>A0A841UW37</accession>
<protein>
    <submittedName>
        <fullName evidence="6">PQQ-binding-like beta-propeller repeat protein</fullName>
    </submittedName>
</protein>
<dbReference type="Pfam" id="PF00400">
    <property type="entry name" value="WD40"/>
    <property type="match status" value="10"/>
</dbReference>
<dbReference type="InterPro" id="IPR049052">
    <property type="entry name" value="nSTAND1"/>
</dbReference>
<dbReference type="InterPro" id="IPR019775">
    <property type="entry name" value="WD40_repeat_CS"/>
</dbReference>
<dbReference type="PROSITE" id="PS50082">
    <property type="entry name" value="WD_REPEATS_2"/>
    <property type="match status" value="14"/>
</dbReference>
<dbReference type="Pfam" id="PF25171">
    <property type="entry name" value="Beta-prop_WDR36-Utp21_1st"/>
    <property type="match status" value="1"/>
</dbReference>
<feature type="repeat" description="WD" evidence="3">
    <location>
        <begin position="757"/>
        <end position="798"/>
    </location>
</feature>
<feature type="repeat" description="WD" evidence="3">
    <location>
        <begin position="924"/>
        <end position="965"/>
    </location>
</feature>
<dbReference type="PANTHER" id="PTHR22847:SF637">
    <property type="entry name" value="WD REPEAT DOMAIN 5B"/>
    <property type="match status" value="1"/>
</dbReference>
<dbReference type="SUPFAM" id="SSF50978">
    <property type="entry name" value="WD40 repeat-like"/>
    <property type="match status" value="2"/>
</dbReference>
<evidence type="ECO:0000259" key="5">
    <source>
        <dbReference type="Pfam" id="PF25171"/>
    </source>
</evidence>
<dbReference type="InterPro" id="IPR059157">
    <property type="entry name" value="WDR36-Utp21_N"/>
</dbReference>
<dbReference type="RefSeq" id="WP_185237669.1">
    <property type="nucleotide sequence ID" value="NZ_JACEGB010000302.1"/>
</dbReference>
<feature type="repeat" description="WD" evidence="3">
    <location>
        <begin position="672"/>
        <end position="714"/>
    </location>
</feature>
<dbReference type="PANTHER" id="PTHR22847">
    <property type="entry name" value="WD40 REPEAT PROTEIN"/>
    <property type="match status" value="1"/>
</dbReference>
<keyword evidence="1 3" id="KW-0853">WD repeat</keyword>
<feature type="repeat" description="WD" evidence="3">
    <location>
        <begin position="588"/>
        <end position="629"/>
    </location>
</feature>
<evidence type="ECO:0000256" key="3">
    <source>
        <dbReference type="PROSITE-ProRule" id="PRU00221"/>
    </source>
</evidence>
<dbReference type="InterPro" id="IPR018391">
    <property type="entry name" value="PQQ_b-propeller_rpt"/>
</dbReference>
<dbReference type="InterPro" id="IPR027417">
    <property type="entry name" value="P-loop_NTPase"/>
</dbReference>
<sequence length="1209" mass="134994">MTDKSYYLEIGGDVKGLSGDGEFKGIAGDISGGVINQYIITQKSGVEIQAQPLITGSPYLGLRKFEVDDKDRFFGRDNWIIELTDYLKQKNVLLLLGASGSGKSSLVQAGLIPKLKDDFGANKLVNLTFVPDVNPFESFYGCLLANRYTQSQAKLAQAVKEETLIKVVEGLKNNSDLWFIFIDQFEELFTRTPKTERDIFIKSLVNLIEKNDSLVKIVMTMRADFLDKLSPYPSLGKIHDQYSKMLTDMDESQLRLAIAEPAARNGVIFEQGLINQIIADFYEQAGSLPLLQYTLDLLWQKNHIQERILNIKTYQEIGGVTGALEKQADKIYSKFDEQQRKAAEEIFLELISLEGEKAVSRRADKSSFEQEEMQREVLYQLIDNRLLVSKGEDGKATVEVAHEELLRCWQVLQDLIREKEEIIVLRSRLYADAKQWDDLQKQDAVKASSELWGGSKLAKIVEFQKNNSLPNLDTVAIEFIKASISQAERQKNEKIRTARRIAAGSLVALVVSTGFGLMAWKQTQQAELNLANARGFSSLSLFDKGKELEAFVEAIKAGKILQKQQASDTKVTNALQELLNRKSERNRLEGHGRYVHSVNFSPDGKTLVSGSDDKTIILWDVETGQKLHTFQGHGGPVYSVNFSRDGNTLVSGSDDKTIILWDVEKRQKLHTFQGHGGTVYSVNFSPDEGKTLVSGSDDGTIILWDVETGEKLHTFKGHGGPVYSVNFSRNGKTLVSGSGDKTIILWDVETGEKLHTFQGHNGPVYSVNFSHDGKTLVSGSGDKTIKLWNVEKPQEIRTLKGHNSRVRSVNFSHDGKTLVSGSWDNTIKLWNESTGQEILTLKGHEGPVWSVNFSPDEGKTLVSGSDDGTIKLWNVEIVQTLKGHDDLVNSVEFSPHEGKTLVSGSDDGTIKLWDVKTGEEILTFEGHDGPVRSVNFSPNGKTLVSGSDDKTIILWDVKTGEKLHTFEGHNGLVRSVNFSPDGETLVSGSWDGTIKLWDVEKRQKILTFEVNHRVRSVNFSPNGETLVSGSNDNNIILWDVEKRQKIHTFEGHDGPVRSVNFSPDGNTLVSGSYDKTIKLWDVKTGEEIHTFKGHDGPVRSVNFSPDEGKTLVSGSDDKTIKLWNVEKRQEIRTLHGHDSRVRSVNFSPEGKTLVSGSWDNTIKLWKVETDSNLLNLDALMERSCDWVRVYLHNPNSGVREEDRGLCDGI</sequence>
<dbReference type="SUPFAM" id="SSF52540">
    <property type="entry name" value="P-loop containing nucleoside triphosphate hydrolases"/>
    <property type="match status" value="1"/>
</dbReference>
<feature type="repeat" description="WD" evidence="3">
    <location>
        <begin position="715"/>
        <end position="756"/>
    </location>
</feature>